<feature type="compositionally biased region" description="Low complexity" evidence="1">
    <location>
        <begin position="437"/>
        <end position="446"/>
    </location>
</feature>
<sequence>MPAPPPPPPPPPPPAGFGGPPPPPPPPPGNVPARPPANVAKGRGALLGDIQSGARLKKVTQVNDRSAPIIDKGKDSGGPPAAGAPPIPGGLRPSGGGANRARSNSDLPPTGSSSNAMEAAPQLGGLFAGGMPKLKKSAGGVNMYDSDPETNARKTPAAPSPPATHSRPNGGPPPRPGAAPPPLPPSAAPAAPSIAALRNNLRPSSSHSTLQGISSKPKPPPPIGKKPPMPPPTGRKPSGMSSPSVVSLIPPSTPPPRPSGVAPPSAPPPPPLPGTAPRPPPAPLSRPAPSPPGAPPAPSPLQSRISSVNDDDDEYDPYRHDKNGPPPAPPLPPPSGPNKEPNLAALAARNAFGQNRSPTPAAPPPPPPPGPAQSSLNLSRPPPPPSAAPARPATSHGAPPPPPPPPPPPASRTTTLPPPPPPVSRNSASTSNGIPQSSSVGSAPSSRLNSMMGDASSYTLTNGRSRADSAGVSSLSGSTARTSVGSRFVVQDSRWKFQGDDQLPKPREFSGAPKRYRAGRGSSVPLDLRSLGR</sequence>
<feature type="region of interest" description="Disordered" evidence="1">
    <location>
        <begin position="1"/>
        <end position="533"/>
    </location>
</feature>
<feature type="compositionally biased region" description="Pro residues" evidence="1">
    <location>
        <begin position="217"/>
        <end position="234"/>
    </location>
</feature>
<dbReference type="EMBL" id="LAFY01000586">
    <property type="protein sequence ID" value="KJX96906.1"/>
    <property type="molecule type" value="Genomic_DNA"/>
</dbReference>
<organism evidence="3 4">
    <name type="scientific">Zymoseptoria brevis</name>
    <dbReference type="NCBI Taxonomy" id="1047168"/>
    <lineage>
        <taxon>Eukaryota</taxon>
        <taxon>Fungi</taxon>
        <taxon>Dikarya</taxon>
        <taxon>Ascomycota</taxon>
        <taxon>Pezizomycotina</taxon>
        <taxon>Dothideomycetes</taxon>
        <taxon>Dothideomycetidae</taxon>
        <taxon>Mycosphaerellales</taxon>
        <taxon>Mycosphaerellaceae</taxon>
        <taxon>Zymoseptoria</taxon>
    </lineage>
</organism>
<accession>A0A0F4GHN1</accession>
<proteinExistence type="predicted"/>
<feature type="compositionally biased region" description="Polar residues" evidence="1">
    <location>
        <begin position="101"/>
        <end position="116"/>
    </location>
</feature>
<evidence type="ECO:0000256" key="1">
    <source>
        <dbReference type="SAM" id="MobiDB-lite"/>
    </source>
</evidence>
<evidence type="ECO:0000313" key="3">
    <source>
        <dbReference type="EMBL" id="KJX96906.1"/>
    </source>
</evidence>
<feature type="compositionally biased region" description="Pro residues" evidence="1">
    <location>
        <begin position="324"/>
        <end position="336"/>
    </location>
</feature>
<feature type="compositionally biased region" description="Pro residues" evidence="1">
    <location>
        <begin position="264"/>
        <end position="299"/>
    </location>
</feature>
<feature type="compositionally biased region" description="Low complexity" evidence="1">
    <location>
        <begin position="153"/>
        <end position="169"/>
    </location>
</feature>
<feature type="compositionally biased region" description="Basic and acidic residues" evidence="1">
    <location>
        <begin position="493"/>
        <end position="508"/>
    </location>
</feature>
<dbReference type="CDD" id="cd22077">
    <property type="entry name" value="WH2_WAS_WASL-2_3"/>
    <property type="match status" value="1"/>
</dbReference>
<feature type="compositionally biased region" description="Polar residues" evidence="1">
    <location>
        <begin position="424"/>
        <end position="436"/>
    </location>
</feature>
<feature type="compositionally biased region" description="Low complexity" evidence="1">
    <location>
        <begin position="235"/>
        <end position="250"/>
    </location>
</feature>
<feature type="compositionally biased region" description="Polar residues" evidence="1">
    <location>
        <begin position="201"/>
        <end position="213"/>
    </location>
</feature>
<keyword evidence="4" id="KW-1185">Reference proteome</keyword>
<name>A0A0F4GHN1_9PEZI</name>
<dbReference type="Pfam" id="PF02205">
    <property type="entry name" value="WH2"/>
    <property type="match status" value="1"/>
</dbReference>
<evidence type="ECO:0000313" key="4">
    <source>
        <dbReference type="Proteomes" id="UP000033647"/>
    </source>
</evidence>
<gene>
    <name evidence="3" type="ORF">TI39_contig594g00004</name>
</gene>
<feature type="compositionally biased region" description="Pro residues" evidence="1">
    <location>
        <begin position="170"/>
        <end position="187"/>
    </location>
</feature>
<dbReference type="AlphaFoldDB" id="A0A0F4GHN1"/>
<dbReference type="STRING" id="1047168.A0A0F4GHN1"/>
<feature type="domain" description="WH2" evidence="2">
    <location>
        <begin position="42"/>
        <end position="59"/>
    </location>
</feature>
<reference evidence="3 4" key="1">
    <citation type="submission" date="2015-03" db="EMBL/GenBank/DDBJ databases">
        <title>RNA-seq based gene annotation and comparative genomics of four Zymoseptoria species reveal species-specific pathogenicity related genes and transposable element activity.</title>
        <authorList>
            <person name="Grandaubert J."/>
            <person name="Bhattacharyya A."/>
            <person name="Stukenbrock E.H."/>
        </authorList>
    </citation>
    <scope>NUCLEOTIDE SEQUENCE [LARGE SCALE GENOMIC DNA]</scope>
    <source>
        <strain evidence="3 4">Zb18110</strain>
    </source>
</reference>
<dbReference type="InterPro" id="IPR003124">
    <property type="entry name" value="WH2_dom"/>
</dbReference>
<evidence type="ECO:0000259" key="2">
    <source>
        <dbReference type="PROSITE" id="PS51082"/>
    </source>
</evidence>
<protein>
    <recommendedName>
        <fullName evidence="2">WH2 domain-containing protein</fullName>
    </recommendedName>
</protein>
<dbReference type="Proteomes" id="UP000033647">
    <property type="component" value="Unassembled WGS sequence"/>
</dbReference>
<comment type="caution">
    <text evidence="3">The sequence shown here is derived from an EMBL/GenBank/DDBJ whole genome shotgun (WGS) entry which is preliminary data.</text>
</comment>
<feature type="compositionally biased region" description="Pro residues" evidence="1">
    <location>
        <begin position="360"/>
        <end position="371"/>
    </location>
</feature>
<feature type="compositionally biased region" description="Pro residues" evidence="1">
    <location>
        <begin position="1"/>
        <end position="35"/>
    </location>
</feature>
<dbReference type="PROSITE" id="PS51082">
    <property type="entry name" value="WH2"/>
    <property type="match status" value="1"/>
</dbReference>
<dbReference type="GO" id="GO:0003779">
    <property type="term" value="F:actin binding"/>
    <property type="evidence" value="ECO:0007669"/>
    <property type="project" value="InterPro"/>
</dbReference>
<feature type="compositionally biased region" description="Pro residues" evidence="1">
    <location>
        <begin position="398"/>
        <end position="423"/>
    </location>
</feature>
<feature type="compositionally biased region" description="Low complexity" evidence="1">
    <location>
        <begin position="188"/>
        <end position="199"/>
    </location>
</feature>
<dbReference type="SMART" id="SM00246">
    <property type="entry name" value="WH2"/>
    <property type="match status" value="1"/>
</dbReference>
<feature type="compositionally biased region" description="Polar residues" evidence="1">
    <location>
        <begin position="471"/>
        <end position="485"/>
    </location>
</feature>
<dbReference type="OrthoDB" id="2430277at2759"/>